<keyword evidence="1" id="KW-0862">Zinc</keyword>
<comment type="caution">
    <text evidence="4">The sequence shown here is derived from an EMBL/GenBank/DDBJ whole genome shotgun (WGS) entry which is preliminary data.</text>
</comment>
<dbReference type="SUPFAM" id="SSF57850">
    <property type="entry name" value="RING/U-box"/>
    <property type="match status" value="1"/>
</dbReference>
<feature type="compositionally biased region" description="Acidic residues" evidence="2">
    <location>
        <begin position="182"/>
        <end position="192"/>
    </location>
</feature>
<evidence type="ECO:0000256" key="1">
    <source>
        <dbReference type="PROSITE-ProRule" id="PRU00175"/>
    </source>
</evidence>
<dbReference type="Pfam" id="PF13920">
    <property type="entry name" value="zf-C3HC4_3"/>
    <property type="match status" value="1"/>
</dbReference>
<dbReference type="CDD" id="cd16449">
    <property type="entry name" value="RING-HC"/>
    <property type="match status" value="1"/>
</dbReference>
<feature type="domain" description="RING-type" evidence="3">
    <location>
        <begin position="311"/>
        <end position="349"/>
    </location>
</feature>
<name>A0ABR2EX46_9ROSI</name>
<evidence type="ECO:0000259" key="3">
    <source>
        <dbReference type="PROSITE" id="PS50089"/>
    </source>
</evidence>
<dbReference type="InterPro" id="IPR001841">
    <property type="entry name" value="Znf_RING"/>
</dbReference>
<organism evidence="4 5">
    <name type="scientific">Hibiscus sabdariffa</name>
    <name type="common">roselle</name>
    <dbReference type="NCBI Taxonomy" id="183260"/>
    <lineage>
        <taxon>Eukaryota</taxon>
        <taxon>Viridiplantae</taxon>
        <taxon>Streptophyta</taxon>
        <taxon>Embryophyta</taxon>
        <taxon>Tracheophyta</taxon>
        <taxon>Spermatophyta</taxon>
        <taxon>Magnoliopsida</taxon>
        <taxon>eudicotyledons</taxon>
        <taxon>Gunneridae</taxon>
        <taxon>Pentapetalae</taxon>
        <taxon>rosids</taxon>
        <taxon>malvids</taxon>
        <taxon>Malvales</taxon>
        <taxon>Malvaceae</taxon>
        <taxon>Malvoideae</taxon>
        <taxon>Hibiscus</taxon>
    </lineage>
</organism>
<accession>A0ABR2EX46</accession>
<keyword evidence="5" id="KW-1185">Reference proteome</keyword>
<sequence>MTAVDDGQTTLAAALTLDAFLGNANKRPQQPPSHNRTLLEIILDDGSNKDKTSWKAIRDKILLKRPASAWTSSVHVPLSDDNVHTDRSQLSRSGSFRSDPDGSTRVDDGGESAPVSDPPGMNSLLQLAQRDLVRVGHNPVQPFHDDSAGVSMPSDAPQSRSFRPQINRDDPNRLPSSNTAENDVDSSDDEDSPLTRHGTRRLAAILAEERALSSREAVAAREASEETAAAAADVSPEAVAEQVVTAVNNVAPAAEEPVRMSLMELLEETTQQMGLMGTSYITSDGDYKEEEEEVTTEEVVEETMGRMEHACCVCMVRHKGAAFIPCGHTFCRLCSRELWVQRGNCPLCNGSILEILDIF</sequence>
<gene>
    <name evidence="4" type="ORF">V6N12_058758</name>
</gene>
<dbReference type="PROSITE" id="PS50089">
    <property type="entry name" value="ZF_RING_2"/>
    <property type="match status" value="1"/>
</dbReference>
<protein>
    <recommendedName>
        <fullName evidence="3">RING-type domain-containing protein</fullName>
    </recommendedName>
</protein>
<proteinExistence type="predicted"/>
<dbReference type="Gene3D" id="3.30.40.10">
    <property type="entry name" value="Zinc/RING finger domain, C3HC4 (zinc finger)"/>
    <property type="match status" value="1"/>
</dbReference>
<feature type="compositionally biased region" description="Basic and acidic residues" evidence="2">
    <location>
        <begin position="98"/>
        <end position="108"/>
    </location>
</feature>
<evidence type="ECO:0000313" key="5">
    <source>
        <dbReference type="Proteomes" id="UP001472677"/>
    </source>
</evidence>
<dbReference type="InterPro" id="IPR013083">
    <property type="entry name" value="Znf_RING/FYVE/PHD"/>
</dbReference>
<dbReference type="Proteomes" id="UP001472677">
    <property type="component" value="Unassembled WGS sequence"/>
</dbReference>
<feature type="region of interest" description="Disordered" evidence="2">
    <location>
        <begin position="77"/>
        <end position="122"/>
    </location>
</feature>
<feature type="region of interest" description="Disordered" evidence="2">
    <location>
        <begin position="137"/>
        <end position="196"/>
    </location>
</feature>
<keyword evidence="1" id="KW-0863">Zinc-finger</keyword>
<evidence type="ECO:0000313" key="4">
    <source>
        <dbReference type="EMBL" id="KAK8565186.1"/>
    </source>
</evidence>
<dbReference type="SMART" id="SM00184">
    <property type="entry name" value="RING"/>
    <property type="match status" value="1"/>
</dbReference>
<reference evidence="4 5" key="1">
    <citation type="journal article" date="2024" name="G3 (Bethesda)">
        <title>Genome assembly of Hibiscus sabdariffa L. provides insights into metabolisms of medicinal natural products.</title>
        <authorList>
            <person name="Kim T."/>
        </authorList>
    </citation>
    <scope>NUCLEOTIDE SEQUENCE [LARGE SCALE GENOMIC DNA]</scope>
    <source>
        <strain evidence="4">TK-2024</strain>
        <tissue evidence="4">Old leaves</tissue>
    </source>
</reference>
<dbReference type="EMBL" id="JBBPBM010000010">
    <property type="protein sequence ID" value="KAK8565186.1"/>
    <property type="molecule type" value="Genomic_DNA"/>
</dbReference>
<evidence type="ECO:0000256" key="2">
    <source>
        <dbReference type="SAM" id="MobiDB-lite"/>
    </source>
</evidence>
<dbReference type="PANTHER" id="PTHR46629">
    <property type="entry name" value="OS01G0917900 PROTEIN"/>
    <property type="match status" value="1"/>
</dbReference>
<keyword evidence="1" id="KW-0479">Metal-binding</keyword>